<feature type="compositionally biased region" description="Low complexity" evidence="5">
    <location>
        <begin position="130"/>
        <end position="153"/>
    </location>
</feature>
<dbReference type="eggNOG" id="KOG1702">
    <property type="taxonomic scope" value="Eukaryota"/>
</dbReference>
<dbReference type="AlphaFoldDB" id="A0A0D2UIX1"/>
<dbReference type="SUPFAM" id="SSF57716">
    <property type="entry name" value="Glucocorticoid receptor-like (DNA-binding domain)"/>
    <property type="match status" value="1"/>
</dbReference>
<dbReference type="Pfam" id="PF00412">
    <property type="entry name" value="LIM"/>
    <property type="match status" value="1"/>
</dbReference>
<protein>
    <submittedName>
        <fullName evidence="7">LIM and SH3 domain-containing protein</fullName>
    </submittedName>
</protein>
<evidence type="ECO:0000256" key="2">
    <source>
        <dbReference type="ARBA" id="ARBA00022737"/>
    </source>
</evidence>
<reference evidence="8" key="1">
    <citation type="submission" date="2011-02" db="EMBL/GenBank/DDBJ databases">
        <title>The Genome Sequence of Capsaspora owczarzaki ATCC 30864.</title>
        <authorList>
            <person name="Russ C."/>
            <person name="Cuomo C."/>
            <person name="Burger G."/>
            <person name="Gray M.W."/>
            <person name="Holland P.W.H."/>
            <person name="King N."/>
            <person name="Lang F.B.F."/>
            <person name="Roger A.J."/>
            <person name="Ruiz-Trillo I."/>
            <person name="Young S.K."/>
            <person name="Zeng Q."/>
            <person name="Gargeya S."/>
            <person name="Alvarado L."/>
            <person name="Berlin A."/>
            <person name="Chapman S.B."/>
            <person name="Chen Z."/>
            <person name="Freedman E."/>
            <person name="Gellesch M."/>
            <person name="Goldberg J."/>
            <person name="Griggs A."/>
            <person name="Gujja S."/>
            <person name="Heilman E."/>
            <person name="Heiman D."/>
            <person name="Howarth C."/>
            <person name="Mehta T."/>
            <person name="Neiman D."/>
            <person name="Pearson M."/>
            <person name="Roberts A."/>
            <person name="Saif S."/>
            <person name="Shea T."/>
            <person name="Shenoy N."/>
            <person name="Sisk P."/>
            <person name="Stolte C."/>
            <person name="Sykes S."/>
            <person name="White J."/>
            <person name="Yandava C."/>
            <person name="Haas B."/>
            <person name="Nusbaum C."/>
            <person name="Birren B."/>
        </authorList>
    </citation>
    <scope>NUCLEOTIDE SEQUENCE</scope>
    <source>
        <strain evidence="8">ATCC 30864</strain>
    </source>
</reference>
<evidence type="ECO:0000256" key="1">
    <source>
        <dbReference type="ARBA" id="ARBA00022723"/>
    </source>
</evidence>
<dbReference type="InParanoid" id="A0A0D2UIX1"/>
<sequence>MNPPCARCTKPVYPVEKLNALDQAWHKMCFNCEVCKITLNMKTYRGLNKKPYCQTHYPKGTFTAVADTPEAKRIAENTKQSSMAAYHAEAEKLRGTVTSVADDPTTQRAVAATKARMNYDQRARDDETGSAPAPAQSYSAPAQSYSAPAQASYGGDEEEEAPPAPRAPAARAAPAPAPVAEAPAWKAIYSYEASDADEVSFEEGDEARGGRRSYRRHCHR</sequence>
<keyword evidence="8" id="KW-1185">Reference proteome</keyword>
<keyword evidence="4" id="KW-0440">LIM domain</keyword>
<feature type="compositionally biased region" description="Basic and acidic residues" evidence="5">
    <location>
        <begin position="117"/>
        <end position="127"/>
    </location>
</feature>
<gene>
    <name evidence="7" type="ORF">CAOG_005568</name>
</gene>
<evidence type="ECO:0000259" key="6">
    <source>
        <dbReference type="PROSITE" id="PS50023"/>
    </source>
</evidence>
<dbReference type="GO" id="GO:0005925">
    <property type="term" value="C:focal adhesion"/>
    <property type="evidence" value="ECO:0007669"/>
    <property type="project" value="TreeGrafter"/>
</dbReference>
<dbReference type="InterPro" id="IPR000900">
    <property type="entry name" value="Nebulin_repeat"/>
</dbReference>
<dbReference type="InterPro" id="IPR051759">
    <property type="entry name" value="LIM-SH3_domain_protein"/>
</dbReference>
<dbReference type="PROSITE" id="PS50023">
    <property type="entry name" value="LIM_DOMAIN_2"/>
    <property type="match status" value="1"/>
</dbReference>
<evidence type="ECO:0000256" key="4">
    <source>
        <dbReference type="PROSITE-ProRule" id="PRU00125"/>
    </source>
</evidence>
<feature type="compositionally biased region" description="Acidic residues" evidence="5">
    <location>
        <begin position="194"/>
        <end position="205"/>
    </location>
</feature>
<keyword evidence="2" id="KW-0677">Repeat</keyword>
<dbReference type="GO" id="GO:0046872">
    <property type="term" value="F:metal ion binding"/>
    <property type="evidence" value="ECO:0007669"/>
    <property type="project" value="UniProtKB-KW"/>
</dbReference>
<evidence type="ECO:0000256" key="5">
    <source>
        <dbReference type="SAM" id="MobiDB-lite"/>
    </source>
</evidence>
<dbReference type="InterPro" id="IPR001781">
    <property type="entry name" value="Znf_LIM"/>
</dbReference>
<dbReference type="PANTHER" id="PTHR46218">
    <property type="entry name" value="LASP"/>
    <property type="match status" value="1"/>
</dbReference>
<dbReference type="SMART" id="SM00227">
    <property type="entry name" value="NEBU"/>
    <property type="match status" value="1"/>
</dbReference>
<dbReference type="RefSeq" id="XP_004346241.2">
    <property type="nucleotide sequence ID" value="XM_004346191.2"/>
</dbReference>
<dbReference type="GO" id="GO:0005737">
    <property type="term" value="C:cytoplasm"/>
    <property type="evidence" value="ECO:0007669"/>
    <property type="project" value="UniProtKB-ARBA"/>
</dbReference>
<dbReference type="InterPro" id="IPR036028">
    <property type="entry name" value="SH3-like_dom_sf"/>
</dbReference>
<dbReference type="STRING" id="595528.A0A0D2UIX1"/>
<feature type="compositionally biased region" description="Basic residues" evidence="5">
    <location>
        <begin position="210"/>
        <end position="220"/>
    </location>
</feature>
<name>A0A0D2UIX1_CAPO3</name>
<dbReference type="Proteomes" id="UP000008743">
    <property type="component" value="Unassembled WGS sequence"/>
</dbReference>
<dbReference type="OrthoDB" id="191061at2759"/>
<keyword evidence="1 4" id="KW-0479">Metal-binding</keyword>
<dbReference type="PANTHER" id="PTHR46218:SF4">
    <property type="entry name" value="LIM AND SH3 DOMAIN PROTEIN LASP"/>
    <property type="match status" value="1"/>
</dbReference>
<accession>A0A0D2UIX1</accession>
<organism evidence="7 8">
    <name type="scientific">Capsaspora owczarzaki (strain ATCC 30864)</name>
    <dbReference type="NCBI Taxonomy" id="595528"/>
    <lineage>
        <taxon>Eukaryota</taxon>
        <taxon>Filasterea</taxon>
        <taxon>Capsaspora</taxon>
    </lineage>
</organism>
<feature type="domain" description="LIM zinc-binding" evidence="6">
    <location>
        <begin position="3"/>
        <end position="63"/>
    </location>
</feature>
<dbReference type="PhylomeDB" id="A0A0D2UIX1"/>
<dbReference type="PROSITE" id="PS00478">
    <property type="entry name" value="LIM_DOMAIN_1"/>
    <property type="match status" value="1"/>
</dbReference>
<evidence type="ECO:0000256" key="3">
    <source>
        <dbReference type="ARBA" id="ARBA00022833"/>
    </source>
</evidence>
<evidence type="ECO:0000313" key="7">
    <source>
        <dbReference type="EMBL" id="KJE95076.1"/>
    </source>
</evidence>
<dbReference type="SMART" id="SM00132">
    <property type="entry name" value="LIM"/>
    <property type="match status" value="1"/>
</dbReference>
<dbReference type="PROSITE" id="PS51216">
    <property type="entry name" value="NEBULIN"/>
    <property type="match status" value="1"/>
</dbReference>
<feature type="region of interest" description="Disordered" evidence="5">
    <location>
        <begin position="193"/>
        <end position="220"/>
    </location>
</feature>
<dbReference type="FunFam" id="2.10.110.10:FF:000087">
    <property type="entry name" value="LIM zinc-binding domain-containing Nebulette"/>
    <property type="match status" value="1"/>
</dbReference>
<feature type="region of interest" description="Disordered" evidence="5">
    <location>
        <begin position="111"/>
        <end position="179"/>
    </location>
</feature>
<evidence type="ECO:0000313" key="8">
    <source>
        <dbReference type="Proteomes" id="UP000008743"/>
    </source>
</evidence>
<feature type="compositionally biased region" description="Low complexity" evidence="5">
    <location>
        <begin position="167"/>
        <end position="179"/>
    </location>
</feature>
<keyword evidence="3 4" id="KW-0862">Zinc</keyword>
<proteinExistence type="predicted"/>
<dbReference type="Gene3D" id="2.10.110.10">
    <property type="entry name" value="Cysteine Rich Protein"/>
    <property type="match status" value="1"/>
</dbReference>
<dbReference type="GO" id="GO:0051015">
    <property type="term" value="F:actin filament binding"/>
    <property type="evidence" value="ECO:0007669"/>
    <property type="project" value="TreeGrafter"/>
</dbReference>
<dbReference type="SUPFAM" id="SSF50044">
    <property type="entry name" value="SH3-domain"/>
    <property type="match status" value="1"/>
</dbReference>
<dbReference type="EMBL" id="KE346368">
    <property type="protein sequence ID" value="KJE95076.1"/>
    <property type="molecule type" value="Genomic_DNA"/>
</dbReference>